<keyword evidence="2" id="KW-1185">Reference proteome</keyword>
<accession>A0A5J6TGN7</accession>
<organism evidence="1 2">
    <name type="scientific">Mycobacterium phage IdentityCrisis</name>
    <dbReference type="NCBI Taxonomy" id="2599866"/>
    <lineage>
        <taxon>Viruses</taxon>
        <taxon>Duplodnaviria</taxon>
        <taxon>Heunggongvirae</taxon>
        <taxon>Uroviricota</taxon>
        <taxon>Caudoviricetes</taxon>
        <taxon>Identitycrisisvirus</taxon>
        <taxon>Identitycrisisvirus identitycrisis</taxon>
    </lineage>
</organism>
<name>A0A5J6TGN7_9CAUD</name>
<dbReference type="EMBL" id="MN234184">
    <property type="protein sequence ID" value="QFG10051.1"/>
    <property type="molecule type" value="Genomic_DNA"/>
</dbReference>
<dbReference type="RefSeq" id="YP_010754760.1">
    <property type="nucleotide sequence ID" value="NC_073463.1"/>
</dbReference>
<dbReference type="GeneID" id="80019359"/>
<proteinExistence type="predicted"/>
<dbReference type="PROSITE" id="PS51257">
    <property type="entry name" value="PROKAR_LIPOPROTEIN"/>
    <property type="match status" value="1"/>
</dbReference>
<dbReference type="Proteomes" id="UP000326087">
    <property type="component" value="Segment"/>
</dbReference>
<dbReference type="KEGG" id="vg:80019359"/>
<evidence type="ECO:0000313" key="1">
    <source>
        <dbReference type="EMBL" id="QFG10051.1"/>
    </source>
</evidence>
<sequence>MRLTAAGMLTATLILAACGGGQSTDTAGTAAVDPVATSEASAATSSTDAEVAAAAQQFVTDNLGGDPSASSWGRYVTGYTFNAGVLRVSLQLGDSSPERQEVGDQAARSVASLIRLGGTPVLKDNVDWVEAMDAAGVHISQEQI</sequence>
<protein>
    <recommendedName>
        <fullName evidence="3">Lipoprotein</fullName>
    </recommendedName>
</protein>
<evidence type="ECO:0000313" key="2">
    <source>
        <dbReference type="Proteomes" id="UP000326087"/>
    </source>
</evidence>
<gene>
    <name evidence="1" type="primary">31</name>
    <name evidence="1" type="ORF">SEA_IDENTITYCRISIS_31</name>
</gene>
<evidence type="ECO:0008006" key="3">
    <source>
        <dbReference type="Google" id="ProtNLM"/>
    </source>
</evidence>
<reference evidence="1 2" key="1">
    <citation type="submission" date="2019-07" db="EMBL/GenBank/DDBJ databases">
        <authorList>
            <person name="Widmer J."/>
            <person name="Andre W."/>
            <person name="Castro A."/>
            <person name="Cintron J."/>
            <person name="Cintron J."/>
            <person name="Elliott S."/>
            <person name="Harel H."/>
            <person name="Hasan D."/>
            <person name="Page A."/>
            <person name="Santana M."/>
            <person name="Slobasky M."/>
            <person name="Stevens T."/>
            <person name="Vilcin V."/>
            <person name="Whitaker K."/>
            <person name="Yelvington M."/>
            <person name="Wiersma-Koch H."/>
            <person name="Douthitt C."/>
            <person name="D'Elia T."/>
            <person name="Garlena R.A."/>
            <person name="Russell D.A."/>
            <person name="Pope W.H."/>
            <person name="Jacobs-Sera D."/>
            <person name="Hatfull G.F."/>
        </authorList>
    </citation>
    <scope>NUCLEOTIDE SEQUENCE [LARGE SCALE GENOMIC DNA]</scope>
</reference>